<evidence type="ECO:0000256" key="1">
    <source>
        <dbReference type="ARBA" id="ARBA00001576"/>
    </source>
</evidence>
<dbReference type="EMBL" id="JAVFWL010000002">
    <property type="protein sequence ID" value="KAK6738651.1"/>
    <property type="molecule type" value="Genomic_DNA"/>
</dbReference>
<dbReference type="Pfam" id="PF01204">
    <property type="entry name" value="Trehalase"/>
    <property type="match status" value="1"/>
</dbReference>
<reference evidence="10 11" key="1">
    <citation type="submission" date="2023-08" db="EMBL/GenBank/DDBJ databases">
        <title>A Necator americanus chromosomal reference genome.</title>
        <authorList>
            <person name="Ilik V."/>
            <person name="Petrzelkova K.J."/>
            <person name="Pardy F."/>
            <person name="Fuh T."/>
            <person name="Niatou-Singa F.S."/>
            <person name="Gouil Q."/>
            <person name="Baker L."/>
            <person name="Ritchie M.E."/>
            <person name="Jex A.R."/>
            <person name="Gazzola D."/>
            <person name="Li H."/>
            <person name="Toshio Fujiwara R."/>
            <person name="Zhan B."/>
            <person name="Aroian R.V."/>
            <person name="Pafco B."/>
            <person name="Schwarz E.M."/>
        </authorList>
    </citation>
    <scope>NUCLEOTIDE SEQUENCE [LARGE SCALE GENOMIC DNA]</scope>
    <source>
        <strain evidence="10 11">Aroian</strain>
        <tissue evidence="10">Whole animal</tissue>
    </source>
</reference>
<dbReference type="InterPro" id="IPR001661">
    <property type="entry name" value="Glyco_hydro_37"/>
</dbReference>
<keyword evidence="9" id="KW-0732">Signal</keyword>
<keyword evidence="6 7" id="KW-0326">Glycosidase</keyword>
<evidence type="ECO:0000256" key="3">
    <source>
        <dbReference type="ARBA" id="ARBA00012757"/>
    </source>
</evidence>
<accession>A0ABR1CJS6</accession>
<dbReference type="PANTHER" id="PTHR23403">
    <property type="entry name" value="TREHALASE"/>
    <property type="match status" value="1"/>
</dbReference>
<dbReference type="Proteomes" id="UP001303046">
    <property type="component" value="Unassembled WGS sequence"/>
</dbReference>
<evidence type="ECO:0000313" key="11">
    <source>
        <dbReference type="Proteomes" id="UP001303046"/>
    </source>
</evidence>
<name>A0ABR1CJS6_NECAM</name>
<evidence type="ECO:0000256" key="9">
    <source>
        <dbReference type="SAM" id="SignalP"/>
    </source>
</evidence>
<comment type="similarity">
    <text evidence="2 7">Belongs to the glycosyl hydrolase 37 family.</text>
</comment>
<evidence type="ECO:0000256" key="5">
    <source>
        <dbReference type="ARBA" id="ARBA00022801"/>
    </source>
</evidence>
<gene>
    <name evidence="10" type="primary">Necator_chrII.g8438</name>
    <name evidence="10" type="ORF">RB195_020644</name>
</gene>
<comment type="caution">
    <text evidence="10">The sequence shown here is derived from an EMBL/GenBank/DDBJ whole genome shotgun (WGS) entry which is preliminary data.</text>
</comment>
<dbReference type="EC" id="3.2.1.28" evidence="3 7"/>
<comment type="catalytic activity">
    <reaction evidence="1 7">
        <text>alpha,alpha-trehalose + H2O = alpha-D-glucose + beta-D-glucose</text>
        <dbReference type="Rhea" id="RHEA:32675"/>
        <dbReference type="ChEBI" id="CHEBI:15377"/>
        <dbReference type="ChEBI" id="CHEBI:15903"/>
        <dbReference type="ChEBI" id="CHEBI:16551"/>
        <dbReference type="ChEBI" id="CHEBI:17925"/>
        <dbReference type="EC" id="3.2.1.28"/>
    </reaction>
</comment>
<keyword evidence="5 7" id="KW-0378">Hydrolase</keyword>
<dbReference type="InterPro" id="IPR012341">
    <property type="entry name" value="6hp_glycosidase-like_sf"/>
</dbReference>
<evidence type="ECO:0000256" key="4">
    <source>
        <dbReference type="ARBA" id="ARBA00019905"/>
    </source>
</evidence>
<feature type="chain" id="PRO_5045751184" description="Trehalase" evidence="9">
    <location>
        <begin position="21"/>
        <end position="723"/>
    </location>
</feature>
<proteinExistence type="inferred from homology"/>
<feature type="signal peptide" evidence="9">
    <location>
        <begin position="1"/>
        <end position="20"/>
    </location>
</feature>
<dbReference type="PROSITE" id="PS00928">
    <property type="entry name" value="TREHALASE_2"/>
    <property type="match status" value="1"/>
</dbReference>
<dbReference type="InterPro" id="IPR018232">
    <property type="entry name" value="Glyco_hydro_37_CS"/>
</dbReference>
<evidence type="ECO:0000313" key="10">
    <source>
        <dbReference type="EMBL" id="KAK6738651.1"/>
    </source>
</evidence>
<dbReference type="PROSITE" id="PS00927">
    <property type="entry name" value="TREHALASE_1"/>
    <property type="match status" value="1"/>
</dbReference>
<sequence length="723" mass="84179">MRYFATVLLWLFTLCTSSTALPPPRHLMASVGNPASRSIRLHDEIGDEDRDEQKRNKFESNFMRKPRYRQIMDGLTNKKRKKLHETNKYRHIARHLEHNDPVITELGPYGGPNRTFPNPVQKPRGAQEITWEAEDKVRNKTQTCDQHSAPGRYMIYCSGKLLEAVMATRLYPDSKTFVDRPMKEGREGKKLIREFEERFPQPVNEIKVEDVRKFVDENFDEEGHELKSCNLADWSSYPSKFKMIKDNNLRTFALKLNVIWKELCREVKPVVQNFPERFSIIYVPHRFVVPGGRFREFYYWDAYWIVKGLIISGMMDTVKSMIRNFAHMINTYGFVPNGGRIYYLQRSQPPLFAPMVYEYYEATRDKEFIREMLPVIEKEYNFWRVNRSLALTVDGEAMTMYQYRTPSTVPRPESYREDFMLADAIQDENDKRLFYQNIASAAESGWDFSIRWFADKHSLATIETTNIIPVDLNAYICFNLHILGNLHGEVGNQHKSNAWISEYIKFRGQFQKLFYVERSKGWYDYNLRTKRHNTDFFSSIAVPLFTQCYEPLSIIKSDDLYDKMEEMGAFNFGGGVPTSLQKHSSQQWDYPNGWAPLNHMIIEGLRKSDNPRLQQQAFVLAEKWILANYKVFLADNAMWEKYDVVATKPRLGGGGEYEVQPGFGWTNGAALDLLVTYGDRLKAPTSEPGSEQDPTLDHDPSGSSSTILYMTTVISSLIFVHIL</sequence>
<evidence type="ECO:0000256" key="6">
    <source>
        <dbReference type="ARBA" id="ARBA00023295"/>
    </source>
</evidence>
<evidence type="ECO:0000256" key="8">
    <source>
        <dbReference type="SAM" id="MobiDB-lite"/>
    </source>
</evidence>
<organism evidence="10 11">
    <name type="scientific">Necator americanus</name>
    <name type="common">Human hookworm</name>
    <dbReference type="NCBI Taxonomy" id="51031"/>
    <lineage>
        <taxon>Eukaryota</taxon>
        <taxon>Metazoa</taxon>
        <taxon>Ecdysozoa</taxon>
        <taxon>Nematoda</taxon>
        <taxon>Chromadorea</taxon>
        <taxon>Rhabditida</taxon>
        <taxon>Rhabditina</taxon>
        <taxon>Rhabditomorpha</taxon>
        <taxon>Strongyloidea</taxon>
        <taxon>Ancylostomatidae</taxon>
        <taxon>Bunostominae</taxon>
        <taxon>Necator</taxon>
    </lineage>
</organism>
<dbReference type="Gene3D" id="1.50.10.10">
    <property type="match status" value="1"/>
</dbReference>
<dbReference type="PANTHER" id="PTHR23403:SF1">
    <property type="entry name" value="TREHALASE"/>
    <property type="match status" value="1"/>
</dbReference>
<dbReference type="InterPro" id="IPR008928">
    <property type="entry name" value="6-hairpin_glycosidase_sf"/>
</dbReference>
<feature type="region of interest" description="Disordered" evidence="8">
    <location>
        <begin position="682"/>
        <end position="703"/>
    </location>
</feature>
<evidence type="ECO:0000256" key="7">
    <source>
        <dbReference type="RuleBase" id="RU361180"/>
    </source>
</evidence>
<dbReference type="SUPFAM" id="SSF48208">
    <property type="entry name" value="Six-hairpin glycosidases"/>
    <property type="match status" value="1"/>
</dbReference>
<keyword evidence="11" id="KW-1185">Reference proteome</keyword>
<evidence type="ECO:0000256" key="2">
    <source>
        <dbReference type="ARBA" id="ARBA00005615"/>
    </source>
</evidence>
<dbReference type="PRINTS" id="PR00744">
    <property type="entry name" value="GLHYDRLASE37"/>
</dbReference>
<protein>
    <recommendedName>
        <fullName evidence="4 7">Trehalase</fullName>
        <ecNumber evidence="3 7">3.2.1.28</ecNumber>
    </recommendedName>
    <alternativeName>
        <fullName evidence="7">Alpha-trehalose glucohydrolase</fullName>
    </alternativeName>
</protein>